<gene>
    <name evidence="2" type="ORF">SAMN04488129_105184</name>
</gene>
<proteinExistence type="predicted"/>
<keyword evidence="3" id="KW-1185">Reference proteome</keyword>
<protein>
    <submittedName>
        <fullName evidence="2">Uncharacterized protein</fullName>
    </submittedName>
</protein>
<sequence>MTPYALLQMLGYVFNILGLLVCIGGLTLAHRTDRRLLGGSLAVLGFMIAATPMLVQLFGLVEPVPVSAPPTR</sequence>
<dbReference type="EMBL" id="FOBC01000005">
    <property type="protein sequence ID" value="SEK94535.1"/>
    <property type="molecule type" value="Genomic_DNA"/>
</dbReference>
<accession>A0A1H7L7R9</accession>
<organism evidence="2 3">
    <name type="scientific">Halomonas daqiaonensis</name>
    <dbReference type="NCBI Taxonomy" id="650850"/>
    <lineage>
        <taxon>Bacteria</taxon>
        <taxon>Pseudomonadati</taxon>
        <taxon>Pseudomonadota</taxon>
        <taxon>Gammaproteobacteria</taxon>
        <taxon>Oceanospirillales</taxon>
        <taxon>Halomonadaceae</taxon>
        <taxon>Halomonas</taxon>
    </lineage>
</organism>
<feature type="transmembrane region" description="Helical" evidence="1">
    <location>
        <begin position="6"/>
        <end position="29"/>
    </location>
</feature>
<dbReference type="OrthoDB" id="6173562at2"/>
<keyword evidence="1" id="KW-1133">Transmembrane helix</keyword>
<dbReference type="STRING" id="650850.SAMN04488129_105184"/>
<name>A0A1H7L7R9_9GAMM</name>
<dbReference type="RefSeq" id="WP_089711528.1">
    <property type="nucleotide sequence ID" value="NZ_FOBC01000005.1"/>
</dbReference>
<dbReference type="AlphaFoldDB" id="A0A1H7L7R9"/>
<dbReference type="Proteomes" id="UP000198807">
    <property type="component" value="Unassembled WGS sequence"/>
</dbReference>
<evidence type="ECO:0000313" key="3">
    <source>
        <dbReference type="Proteomes" id="UP000198807"/>
    </source>
</evidence>
<reference evidence="3" key="1">
    <citation type="submission" date="2016-10" db="EMBL/GenBank/DDBJ databases">
        <authorList>
            <person name="Varghese N."/>
            <person name="Submissions S."/>
        </authorList>
    </citation>
    <scope>NUCLEOTIDE SEQUENCE [LARGE SCALE GENOMIC DNA]</scope>
    <source>
        <strain evidence="3">CGMCC 1.9150</strain>
    </source>
</reference>
<evidence type="ECO:0000313" key="2">
    <source>
        <dbReference type="EMBL" id="SEK94535.1"/>
    </source>
</evidence>
<keyword evidence="1" id="KW-0812">Transmembrane</keyword>
<feature type="transmembrane region" description="Helical" evidence="1">
    <location>
        <begin position="41"/>
        <end position="61"/>
    </location>
</feature>
<keyword evidence="1" id="KW-0472">Membrane</keyword>
<evidence type="ECO:0000256" key="1">
    <source>
        <dbReference type="SAM" id="Phobius"/>
    </source>
</evidence>